<name>A0ABN8YFQ6_RANTA</name>
<dbReference type="Proteomes" id="UP001176941">
    <property type="component" value="Chromosome 19"/>
</dbReference>
<accession>A0ABN8YFQ6</accession>
<proteinExistence type="predicted"/>
<evidence type="ECO:0000313" key="2">
    <source>
        <dbReference type="Proteomes" id="UP001176941"/>
    </source>
</evidence>
<reference evidence="1" key="1">
    <citation type="submission" date="2023-04" db="EMBL/GenBank/DDBJ databases">
        <authorList>
            <consortium name="ELIXIR-Norway"/>
        </authorList>
    </citation>
    <scope>NUCLEOTIDE SEQUENCE [LARGE SCALE GENOMIC DNA]</scope>
</reference>
<protein>
    <submittedName>
        <fullName evidence="1">Uncharacterized protein</fullName>
    </submittedName>
</protein>
<gene>
    <name evidence="1" type="ORF">MRATA1EN1_LOCUS8349</name>
</gene>
<organism evidence="1 2">
    <name type="scientific">Rangifer tarandus platyrhynchus</name>
    <name type="common">Svalbard reindeer</name>
    <dbReference type="NCBI Taxonomy" id="3082113"/>
    <lineage>
        <taxon>Eukaryota</taxon>
        <taxon>Metazoa</taxon>
        <taxon>Chordata</taxon>
        <taxon>Craniata</taxon>
        <taxon>Vertebrata</taxon>
        <taxon>Euteleostomi</taxon>
        <taxon>Mammalia</taxon>
        <taxon>Eutheria</taxon>
        <taxon>Laurasiatheria</taxon>
        <taxon>Artiodactyla</taxon>
        <taxon>Ruminantia</taxon>
        <taxon>Pecora</taxon>
        <taxon>Cervidae</taxon>
        <taxon>Odocoileinae</taxon>
        <taxon>Rangifer</taxon>
    </lineage>
</organism>
<sequence>MAKGNTKLVHRETRLWWSAGSGLYSRPETLERILTSVVFCCNHSIPSRFALLFQKRVVPEKPFMSLCHFLSLRKGRGVMRTMNKQGAWSHRCHPLSFKLLFIICVCCILNKHSLSYPTWSQCVCGFPVQADHLFILIWGLHITVLCGHLF</sequence>
<keyword evidence="2" id="KW-1185">Reference proteome</keyword>
<evidence type="ECO:0000313" key="1">
    <source>
        <dbReference type="EMBL" id="CAI9159387.1"/>
    </source>
</evidence>
<dbReference type="EMBL" id="OX459955">
    <property type="protein sequence ID" value="CAI9159387.1"/>
    <property type="molecule type" value="Genomic_DNA"/>
</dbReference>